<name>A0AAN8FF93_TRICO</name>
<evidence type="ECO:0000313" key="2">
    <source>
        <dbReference type="EMBL" id="KAK5968200.1"/>
    </source>
</evidence>
<dbReference type="Pfam" id="PF00188">
    <property type="entry name" value="CAP"/>
    <property type="match status" value="1"/>
</dbReference>
<feature type="domain" description="SCP" evidence="1">
    <location>
        <begin position="1"/>
        <end position="121"/>
    </location>
</feature>
<dbReference type="InterPro" id="IPR014044">
    <property type="entry name" value="CAP_dom"/>
</dbReference>
<dbReference type="EMBL" id="WIXE01021644">
    <property type="protein sequence ID" value="KAK5968200.1"/>
    <property type="molecule type" value="Genomic_DNA"/>
</dbReference>
<reference evidence="2 3" key="1">
    <citation type="submission" date="2019-10" db="EMBL/GenBank/DDBJ databases">
        <title>Assembly and Annotation for the nematode Trichostrongylus colubriformis.</title>
        <authorList>
            <person name="Martin J."/>
        </authorList>
    </citation>
    <scope>NUCLEOTIDE SEQUENCE [LARGE SCALE GENOMIC DNA]</scope>
    <source>
        <strain evidence="2">G859</strain>
        <tissue evidence="2">Whole worm</tissue>
    </source>
</reference>
<protein>
    <submittedName>
        <fullName evidence="2">SCP domain-containing protein</fullName>
    </submittedName>
</protein>
<evidence type="ECO:0000259" key="1">
    <source>
        <dbReference type="SMART" id="SM00198"/>
    </source>
</evidence>
<organism evidence="2 3">
    <name type="scientific">Trichostrongylus colubriformis</name>
    <name type="common">Black scour worm</name>
    <dbReference type="NCBI Taxonomy" id="6319"/>
    <lineage>
        <taxon>Eukaryota</taxon>
        <taxon>Metazoa</taxon>
        <taxon>Ecdysozoa</taxon>
        <taxon>Nematoda</taxon>
        <taxon>Chromadorea</taxon>
        <taxon>Rhabditida</taxon>
        <taxon>Rhabditina</taxon>
        <taxon>Rhabditomorpha</taxon>
        <taxon>Strongyloidea</taxon>
        <taxon>Trichostrongylidae</taxon>
        <taxon>Trichostrongylus</taxon>
    </lineage>
</organism>
<keyword evidence="3" id="KW-1185">Reference proteome</keyword>
<dbReference type="InterPro" id="IPR035940">
    <property type="entry name" value="CAP_sf"/>
</dbReference>
<comment type="caution">
    <text evidence="2">The sequence shown here is derived from an EMBL/GenBank/DDBJ whole genome shotgun (WGS) entry which is preliminary data.</text>
</comment>
<gene>
    <name evidence="2" type="ORF">GCK32_014921</name>
</gene>
<dbReference type="Proteomes" id="UP001331761">
    <property type="component" value="Unassembled WGS sequence"/>
</dbReference>
<proteinExistence type="predicted"/>
<dbReference type="SMART" id="SM00198">
    <property type="entry name" value="SCP"/>
    <property type="match status" value="1"/>
</dbReference>
<evidence type="ECO:0000313" key="3">
    <source>
        <dbReference type="Proteomes" id="UP001331761"/>
    </source>
</evidence>
<sequence length="167" mass="19061">MIQKYDCWAEAYAHAHVRSCSGQASQPSSRPGWKENIHVLQTTATDDLGAIQSAIATWQSELAITGVPSNMVFTQEMRTPRFRIGRKMTKMIWATNTHIGCATQRCSKKWFTSCLYKNYVNTIGASIYQVGAVCNFTVQDFFKKQWRLLRLARKTLVIWALVHVNKI</sequence>
<dbReference type="CDD" id="cd05380">
    <property type="entry name" value="CAP_euk"/>
    <property type="match status" value="1"/>
</dbReference>
<dbReference type="SUPFAM" id="SSF55797">
    <property type="entry name" value="PR-1-like"/>
    <property type="match status" value="1"/>
</dbReference>
<dbReference type="AlphaFoldDB" id="A0AAN8FF93"/>
<accession>A0AAN8FF93</accession>
<dbReference type="Gene3D" id="3.40.33.10">
    <property type="entry name" value="CAP"/>
    <property type="match status" value="1"/>
</dbReference>